<dbReference type="AlphaFoldDB" id="A0A9D4QPE3"/>
<dbReference type="Pfam" id="PF00168">
    <property type="entry name" value="C2"/>
    <property type="match status" value="1"/>
</dbReference>
<feature type="region of interest" description="Disordered" evidence="2">
    <location>
        <begin position="152"/>
        <end position="178"/>
    </location>
</feature>
<feature type="domain" description="C2" evidence="3">
    <location>
        <begin position="1"/>
        <end position="110"/>
    </location>
</feature>
<proteinExistence type="predicted"/>
<feature type="region of interest" description="Disordered" evidence="2">
    <location>
        <begin position="345"/>
        <end position="364"/>
    </location>
</feature>
<dbReference type="SMART" id="SM00239">
    <property type="entry name" value="C2"/>
    <property type="match status" value="1"/>
</dbReference>
<dbReference type="PROSITE" id="PS50004">
    <property type="entry name" value="C2"/>
    <property type="match status" value="1"/>
</dbReference>
<evidence type="ECO:0000256" key="2">
    <source>
        <dbReference type="SAM" id="MobiDB-lite"/>
    </source>
</evidence>
<dbReference type="EMBL" id="JAIWYP010000004">
    <property type="protein sequence ID" value="KAH3837540.1"/>
    <property type="molecule type" value="Genomic_DNA"/>
</dbReference>
<evidence type="ECO:0000313" key="4">
    <source>
        <dbReference type="EMBL" id="KAH3837540.1"/>
    </source>
</evidence>
<organism evidence="4 5">
    <name type="scientific">Dreissena polymorpha</name>
    <name type="common">Zebra mussel</name>
    <name type="synonym">Mytilus polymorpha</name>
    <dbReference type="NCBI Taxonomy" id="45954"/>
    <lineage>
        <taxon>Eukaryota</taxon>
        <taxon>Metazoa</taxon>
        <taxon>Spiralia</taxon>
        <taxon>Lophotrochozoa</taxon>
        <taxon>Mollusca</taxon>
        <taxon>Bivalvia</taxon>
        <taxon>Autobranchia</taxon>
        <taxon>Heteroconchia</taxon>
        <taxon>Euheterodonta</taxon>
        <taxon>Imparidentia</taxon>
        <taxon>Neoheterodontei</taxon>
        <taxon>Myida</taxon>
        <taxon>Dreissenoidea</taxon>
        <taxon>Dreissenidae</taxon>
        <taxon>Dreissena</taxon>
    </lineage>
</organism>
<dbReference type="InterPro" id="IPR002909">
    <property type="entry name" value="IPT_dom"/>
</dbReference>
<gene>
    <name evidence="4" type="ORF">DPMN_110933</name>
</gene>
<feature type="compositionally biased region" description="Polar residues" evidence="2">
    <location>
        <begin position="376"/>
        <end position="402"/>
    </location>
</feature>
<dbReference type="SUPFAM" id="SSF81296">
    <property type="entry name" value="E set domains"/>
    <property type="match status" value="1"/>
</dbReference>
<evidence type="ECO:0000259" key="3">
    <source>
        <dbReference type="PROSITE" id="PS50004"/>
    </source>
</evidence>
<feature type="compositionally biased region" description="Basic and acidic residues" evidence="2">
    <location>
        <begin position="166"/>
        <end position="178"/>
    </location>
</feature>
<sequence>MSDPEEITIIVHSAKDLKGKKPGRSKFSVIFGLGGTKFRTQTVKEPSGNPDWNEETVVNVSNILDQVFFIATEKDDILGQILIPVTSLRAIKGQAKRAPLQPHKKCPQPRGELVYQCYVSKYRSHDDHVPVIMGTGSTVPDDIRPRSAFQRLKKRMASPVAQRKSKREDSIKSQDIKSQKSGLAGLNKRFSKSIQDLFSFNKFSASESTNVDDNISVSSSHKSGTIKSKQKKKFSLSFLSVSHDLDKMGDEPVITSCTPNSGPVDRPTRLTIEGRNLATGKSDILSLKIAGCDCTDTIEFESSSRIYCTTHFWKVGTGPVVIDTISGDITQMKDGFSFYEELDANQNSNTSTNPFENTESTENELEISLGGREIKSGSSTLPRIRTHSSTATTPQIPLTTSTPAQGRYVKKHGRHASETVSMVTNRTPVEHISKEELQAKISALEEENAALKKDNVEMKSYIDKLVAKCMLHCPEALAQEDNEKTKLFLL</sequence>
<feature type="region of interest" description="Disordered" evidence="2">
    <location>
        <begin position="371"/>
        <end position="402"/>
    </location>
</feature>
<evidence type="ECO:0000313" key="5">
    <source>
        <dbReference type="Proteomes" id="UP000828390"/>
    </source>
</evidence>
<dbReference type="CDD" id="cd00030">
    <property type="entry name" value="C2"/>
    <property type="match status" value="1"/>
</dbReference>
<name>A0A9D4QPE3_DREPO</name>
<keyword evidence="5" id="KW-1185">Reference proteome</keyword>
<protein>
    <recommendedName>
        <fullName evidence="3">C2 domain-containing protein</fullName>
    </recommendedName>
</protein>
<dbReference type="Gene3D" id="2.60.40.150">
    <property type="entry name" value="C2 domain"/>
    <property type="match status" value="1"/>
</dbReference>
<reference evidence="4" key="1">
    <citation type="journal article" date="2019" name="bioRxiv">
        <title>The Genome of the Zebra Mussel, Dreissena polymorpha: A Resource for Invasive Species Research.</title>
        <authorList>
            <person name="McCartney M.A."/>
            <person name="Auch B."/>
            <person name="Kono T."/>
            <person name="Mallez S."/>
            <person name="Zhang Y."/>
            <person name="Obille A."/>
            <person name="Becker A."/>
            <person name="Abrahante J.E."/>
            <person name="Garbe J."/>
            <person name="Badalamenti J.P."/>
            <person name="Herman A."/>
            <person name="Mangelson H."/>
            <person name="Liachko I."/>
            <person name="Sullivan S."/>
            <person name="Sone E.D."/>
            <person name="Koren S."/>
            <person name="Silverstein K.A.T."/>
            <person name="Beckman K.B."/>
            <person name="Gohl D.M."/>
        </authorList>
    </citation>
    <scope>NUCLEOTIDE SEQUENCE</scope>
    <source>
        <strain evidence="4">Duluth1</strain>
        <tissue evidence="4">Whole animal</tissue>
    </source>
</reference>
<dbReference type="InterPro" id="IPR035892">
    <property type="entry name" value="C2_domain_sf"/>
</dbReference>
<dbReference type="InterPro" id="IPR013783">
    <property type="entry name" value="Ig-like_fold"/>
</dbReference>
<dbReference type="Proteomes" id="UP000828390">
    <property type="component" value="Unassembled WGS sequence"/>
</dbReference>
<accession>A0A9D4QPE3</accession>
<dbReference type="SUPFAM" id="SSF49562">
    <property type="entry name" value="C2 domain (Calcium/lipid-binding domain, CaLB)"/>
    <property type="match status" value="1"/>
</dbReference>
<feature type="compositionally biased region" description="Polar residues" evidence="2">
    <location>
        <begin position="345"/>
        <end position="358"/>
    </location>
</feature>
<feature type="coiled-coil region" evidence="1">
    <location>
        <begin position="434"/>
        <end position="461"/>
    </location>
</feature>
<dbReference type="Gene3D" id="2.60.40.10">
    <property type="entry name" value="Immunoglobulins"/>
    <property type="match status" value="1"/>
</dbReference>
<comment type="caution">
    <text evidence="4">The sequence shown here is derived from an EMBL/GenBank/DDBJ whole genome shotgun (WGS) entry which is preliminary data.</text>
</comment>
<keyword evidence="1" id="KW-0175">Coiled coil</keyword>
<dbReference type="InterPro" id="IPR000008">
    <property type="entry name" value="C2_dom"/>
</dbReference>
<reference evidence="4" key="2">
    <citation type="submission" date="2020-11" db="EMBL/GenBank/DDBJ databases">
        <authorList>
            <person name="McCartney M.A."/>
            <person name="Auch B."/>
            <person name="Kono T."/>
            <person name="Mallez S."/>
            <person name="Becker A."/>
            <person name="Gohl D.M."/>
            <person name="Silverstein K.A.T."/>
            <person name="Koren S."/>
            <person name="Bechman K.B."/>
            <person name="Herman A."/>
            <person name="Abrahante J.E."/>
            <person name="Garbe J."/>
        </authorList>
    </citation>
    <scope>NUCLEOTIDE SEQUENCE</scope>
    <source>
        <strain evidence="4">Duluth1</strain>
        <tissue evidence="4">Whole animal</tissue>
    </source>
</reference>
<evidence type="ECO:0000256" key="1">
    <source>
        <dbReference type="SAM" id="Coils"/>
    </source>
</evidence>
<dbReference type="InterPro" id="IPR014756">
    <property type="entry name" value="Ig_E-set"/>
</dbReference>
<dbReference type="OrthoDB" id="26242at2759"/>
<dbReference type="Pfam" id="PF01833">
    <property type="entry name" value="TIG"/>
    <property type="match status" value="1"/>
</dbReference>